<feature type="transmembrane region" description="Helical" evidence="6">
    <location>
        <begin position="146"/>
        <end position="163"/>
    </location>
</feature>
<protein>
    <submittedName>
        <fullName evidence="7">Flippase</fullName>
    </submittedName>
</protein>
<dbReference type="Pfam" id="PF01943">
    <property type="entry name" value="Polysacc_synt"/>
    <property type="match status" value="1"/>
</dbReference>
<dbReference type="PANTHER" id="PTHR30250:SF11">
    <property type="entry name" value="O-ANTIGEN TRANSPORTER-RELATED"/>
    <property type="match status" value="1"/>
</dbReference>
<dbReference type="OrthoDB" id="9815702at2"/>
<gene>
    <name evidence="7" type="ORF">C1I91_25435</name>
</gene>
<dbReference type="InterPro" id="IPR002797">
    <property type="entry name" value="Polysacc_synth"/>
</dbReference>
<keyword evidence="5 6" id="KW-0472">Membrane</keyword>
<dbReference type="PANTHER" id="PTHR30250">
    <property type="entry name" value="PST FAMILY PREDICTED COLANIC ACID TRANSPORTER"/>
    <property type="match status" value="1"/>
</dbReference>
<evidence type="ECO:0000256" key="3">
    <source>
        <dbReference type="ARBA" id="ARBA00022692"/>
    </source>
</evidence>
<dbReference type="RefSeq" id="WP_128215420.1">
    <property type="nucleotide sequence ID" value="NZ_CP025746.1"/>
</dbReference>
<reference evidence="7 8" key="1">
    <citation type="submission" date="2018-01" db="EMBL/GenBank/DDBJ databases">
        <title>Genome Sequencing and Assembly of Anaerobacter polyendosporus strain CT4.</title>
        <authorList>
            <person name="Tachaapaikoon C."/>
            <person name="Sutheeworapong S."/>
            <person name="Jenjaroenpun P."/>
            <person name="Wongsurawat T."/>
            <person name="Nookeaw I."/>
            <person name="Cheawchanlertfa P."/>
            <person name="Kosugi A."/>
            <person name="Cheevadhanarak S."/>
            <person name="Ratanakhanokchai K."/>
        </authorList>
    </citation>
    <scope>NUCLEOTIDE SEQUENCE [LARGE SCALE GENOMIC DNA]</scope>
    <source>
        <strain evidence="7 8">CT4</strain>
    </source>
</reference>
<evidence type="ECO:0000256" key="2">
    <source>
        <dbReference type="ARBA" id="ARBA00022475"/>
    </source>
</evidence>
<sequence length="483" mass="54398">MSKSLVKNFMYNLVFQMVTLFIPLITVPYTSRILGKQGIGIYSYTLSIVQYFIIIGTVGISLYGNRSIAYVRDDKEKMSRVFWSITLFKFITTAIALIVYIIMFCIKTENSLIYLIQSTNIVAAALDISWLYMGLEDFKKTVTRNLLIKLIGVVCIFLFIKSYDDLYEYIAINGLMLVFGNLIMWAYVPNTVSFIAVTYTDMKQHFIPAMKLFIPQISVQIYAVLDRTMLGILSNTGEVGLYEQSQKIIRLVLGIVTSLGVVMLPRMSNTFSKGDNNKLKEYLNKSLKAIAYISIPMATGLAAISKELVPWFFGKDFYEVSYLLILSSASLVFIAIGNVLGMHYLLPSNRTREFTIAVTVGAISNVIINLLLIGKYKAQGACIATLISEFLVAYIQYLFIKQSIDGSMIINIVKYIVAAFLMFVTVRLIGYSLGAAVFTTFIQSIIGAAVYVLILVLLKEEINHLLTSIIGSYRYKLKRLLRK</sequence>
<organism evidence="7 8">
    <name type="scientific">Clostridium manihotivorum</name>
    <dbReference type="NCBI Taxonomy" id="2320868"/>
    <lineage>
        <taxon>Bacteria</taxon>
        <taxon>Bacillati</taxon>
        <taxon>Bacillota</taxon>
        <taxon>Clostridia</taxon>
        <taxon>Eubacteriales</taxon>
        <taxon>Clostridiaceae</taxon>
        <taxon>Clostridium</taxon>
    </lineage>
</organism>
<proteinExistence type="predicted"/>
<feature type="transmembrane region" description="Helical" evidence="6">
    <location>
        <begin position="436"/>
        <end position="458"/>
    </location>
</feature>
<feature type="transmembrane region" description="Helical" evidence="6">
    <location>
        <begin position="169"/>
        <end position="188"/>
    </location>
</feature>
<keyword evidence="8" id="KW-1185">Reference proteome</keyword>
<dbReference type="KEGG" id="cmah:C1I91_25435"/>
<keyword evidence="2" id="KW-1003">Cell membrane</keyword>
<feature type="transmembrane region" description="Helical" evidence="6">
    <location>
        <begin position="412"/>
        <end position="430"/>
    </location>
</feature>
<keyword evidence="3 6" id="KW-0812">Transmembrane</keyword>
<name>A0A410E042_9CLOT</name>
<evidence type="ECO:0000256" key="5">
    <source>
        <dbReference type="ARBA" id="ARBA00023136"/>
    </source>
</evidence>
<feature type="transmembrane region" description="Helical" evidence="6">
    <location>
        <begin position="85"/>
        <end position="106"/>
    </location>
</feature>
<dbReference type="Proteomes" id="UP000286268">
    <property type="component" value="Chromosome"/>
</dbReference>
<feature type="transmembrane region" description="Helical" evidence="6">
    <location>
        <begin position="9"/>
        <end position="29"/>
    </location>
</feature>
<feature type="transmembrane region" description="Helical" evidence="6">
    <location>
        <begin position="112"/>
        <end position="134"/>
    </location>
</feature>
<evidence type="ECO:0000256" key="1">
    <source>
        <dbReference type="ARBA" id="ARBA00004651"/>
    </source>
</evidence>
<feature type="transmembrane region" description="Helical" evidence="6">
    <location>
        <begin position="289"/>
        <end position="314"/>
    </location>
</feature>
<feature type="transmembrane region" description="Helical" evidence="6">
    <location>
        <begin position="378"/>
        <end position="400"/>
    </location>
</feature>
<feature type="transmembrane region" description="Helical" evidence="6">
    <location>
        <begin position="320"/>
        <end position="342"/>
    </location>
</feature>
<keyword evidence="4 6" id="KW-1133">Transmembrane helix</keyword>
<comment type="subcellular location">
    <subcellularLocation>
        <location evidence="1">Cell membrane</location>
        <topology evidence="1">Multi-pass membrane protein</topology>
    </subcellularLocation>
</comment>
<dbReference type="InterPro" id="IPR050833">
    <property type="entry name" value="Poly_Biosynth_Transport"/>
</dbReference>
<evidence type="ECO:0000313" key="7">
    <source>
        <dbReference type="EMBL" id="QAA34707.1"/>
    </source>
</evidence>
<accession>A0A410E042</accession>
<dbReference type="CDD" id="cd13128">
    <property type="entry name" value="MATE_Wzx_like"/>
    <property type="match status" value="1"/>
</dbReference>
<feature type="transmembrane region" description="Helical" evidence="6">
    <location>
        <begin position="41"/>
        <end position="64"/>
    </location>
</feature>
<dbReference type="GO" id="GO:0005886">
    <property type="term" value="C:plasma membrane"/>
    <property type="evidence" value="ECO:0007669"/>
    <property type="project" value="UniProtKB-SubCell"/>
</dbReference>
<dbReference type="EMBL" id="CP025746">
    <property type="protein sequence ID" value="QAA34707.1"/>
    <property type="molecule type" value="Genomic_DNA"/>
</dbReference>
<evidence type="ECO:0000256" key="6">
    <source>
        <dbReference type="SAM" id="Phobius"/>
    </source>
</evidence>
<dbReference type="AlphaFoldDB" id="A0A410E042"/>
<evidence type="ECO:0000313" key="8">
    <source>
        <dbReference type="Proteomes" id="UP000286268"/>
    </source>
</evidence>
<evidence type="ECO:0000256" key="4">
    <source>
        <dbReference type="ARBA" id="ARBA00022989"/>
    </source>
</evidence>
<feature type="transmembrane region" description="Helical" evidence="6">
    <location>
        <begin position="354"/>
        <end position="372"/>
    </location>
</feature>